<feature type="transmembrane region" description="Helical" evidence="1">
    <location>
        <begin position="57"/>
        <end position="75"/>
    </location>
</feature>
<evidence type="ECO:0000256" key="1">
    <source>
        <dbReference type="SAM" id="Phobius"/>
    </source>
</evidence>
<keyword evidence="1" id="KW-0472">Membrane</keyword>
<protein>
    <submittedName>
        <fullName evidence="2">Uncharacterized protein</fullName>
    </submittedName>
</protein>
<proteinExistence type="predicted"/>
<reference evidence="2" key="1">
    <citation type="submission" date="2022-09" db="EMBL/GenBank/DDBJ databases">
        <title>Shewanella sp. KJ10-1 sp.nov, isolated from marine algae.</title>
        <authorList>
            <person name="Butt M."/>
            <person name="Lee J.K."/>
            <person name="Kim J.M."/>
            <person name="Choi D.G."/>
        </authorList>
    </citation>
    <scope>NUCLEOTIDE SEQUENCE</scope>
    <source>
        <strain evidence="2">KJ10-1</strain>
    </source>
</reference>
<gene>
    <name evidence="2" type="ORF">N4T56_08000</name>
</gene>
<organism evidence="2 3">
    <name type="scientific">Shewanella phaeophyticola</name>
    <dbReference type="NCBI Taxonomy" id="2978345"/>
    <lineage>
        <taxon>Bacteria</taxon>
        <taxon>Pseudomonadati</taxon>
        <taxon>Pseudomonadota</taxon>
        <taxon>Gammaproteobacteria</taxon>
        <taxon>Alteromonadales</taxon>
        <taxon>Shewanellaceae</taxon>
        <taxon>Shewanella</taxon>
    </lineage>
</organism>
<evidence type="ECO:0000313" key="2">
    <source>
        <dbReference type="EMBL" id="MCT8986435.1"/>
    </source>
</evidence>
<evidence type="ECO:0000313" key="3">
    <source>
        <dbReference type="Proteomes" id="UP001431192"/>
    </source>
</evidence>
<sequence length="133" mass="14870">MVMYFLIVSVIFIILSALLKFRYVLFVYVIGNILLFIYFAISGQVGAWFILIYQIPALVPAFLGICIGTAIGYNVRPIIESKLSIFGNKLCARATKKQASDSALNLNGTPRAYSNAENDYLLDTNEIQIKSLY</sequence>
<keyword evidence="3" id="KW-1185">Reference proteome</keyword>
<dbReference type="RefSeq" id="WP_261732839.1">
    <property type="nucleotide sequence ID" value="NZ_JAODOQ010000001.1"/>
</dbReference>
<feature type="transmembrane region" description="Helical" evidence="1">
    <location>
        <begin position="6"/>
        <end position="26"/>
    </location>
</feature>
<dbReference type="Proteomes" id="UP001431192">
    <property type="component" value="Unassembled WGS sequence"/>
</dbReference>
<comment type="caution">
    <text evidence="2">The sequence shown here is derived from an EMBL/GenBank/DDBJ whole genome shotgun (WGS) entry which is preliminary data.</text>
</comment>
<keyword evidence="1" id="KW-0812">Transmembrane</keyword>
<accession>A0ABT2P415</accession>
<dbReference type="EMBL" id="JAODOQ010000001">
    <property type="protein sequence ID" value="MCT8986435.1"/>
    <property type="molecule type" value="Genomic_DNA"/>
</dbReference>
<feature type="transmembrane region" description="Helical" evidence="1">
    <location>
        <begin position="33"/>
        <end position="51"/>
    </location>
</feature>
<keyword evidence="1" id="KW-1133">Transmembrane helix</keyword>
<name>A0ABT2P415_9GAMM</name>